<proteinExistence type="predicted"/>
<dbReference type="AlphaFoldDB" id="A0A6C0HLN7"/>
<name>A0A6C0HLN7_9ZZZZ</name>
<accession>A0A6C0HLN7</accession>
<reference evidence="1" key="1">
    <citation type="journal article" date="2020" name="Nature">
        <title>Giant virus diversity and host interactions through global metagenomics.</title>
        <authorList>
            <person name="Schulz F."/>
            <person name="Roux S."/>
            <person name="Paez-Espino D."/>
            <person name="Jungbluth S."/>
            <person name="Walsh D.A."/>
            <person name="Denef V.J."/>
            <person name="McMahon K.D."/>
            <person name="Konstantinidis K.T."/>
            <person name="Eloe-Fadrosh E.A."/>
            <person name="Kyrpides N.C."/>
            <person name="Woyke T."/>
        </authorList>
    </citation>
    <scope>NUCLEOTIDE SEQUENCE</scope>
    <source>
        <strain evidence="1">GVMAG-M-3300023184-13</strain>
    </source>
</reference>
<organism evidence="1">
    <name type="scientific">viral metagenome</name>
    <dbReference type="NCBI Taxonomy" id="1070528"/>
    <lineage>
        <taxon>unclassified sequences</taxon>
        <taxon>metagenomes</taxon>
        <taxon>organismal metagenomes</taxon>
    </lineage>
</organism>
<protein>
    <submittedName>
        <fullName evidence="1">Uncharacterized protein</fullName>
    </submittedName>
</protein>
<sequence>MVLFVHATQNKYAPLILKDQILKSYSKTQKVGYGEENIKMDKNVIFLSVLFNFFKVAIPNDTDKTFFFFDKNIFTNNKSLHYSNYWEWGNFVEQISIKYNNDQTINKNIQTWATSYKIINDVKEKPMKYFYGFMDGVQTEIVFEDTVNFDSLVGIYSTNANFSHPLLITDLTELKTFLNKYKIKDVDTNPENNYNIPHLINWSEQQHTEADNKWLFWAATQNYSSPELKKWKTFFNKSKTQKKKSLRKLGFSITKKIVSAS</sequence>
<evidence type="ECO:0000313" key="1">
    <source>
        <dbReference type="EMBL" id="QHT81552.1"/>
    </source>
</evidence>
<dbReference type="EMBL" id="MN739985">
    <property type="protein sequence ID" value="QHT81552.1"/>
    <property type="molecule type" value="Genomic_DNA"/>
</dbReference>